<evidence type="ECO:0000256" key="8">
    <source>
        <dbReference type="ARBA" id="ARBA00022840"/>
    </source>
</evidence>
<evidence type="ECO:0000256" key="11">
    <source>
        <dbReference type="ARBA" id="ARBA00023169"/>
    </source>
</evidence>
<dbReference type="InterPro" id="IPR025669">
    <property type="entry name" value="AAA_dom"/>
</dbReference>
<evidence type="ECO:0000313" key="15">
    <source>
        <dbReference type="EMBL" id="PCS06592.1"/>
    </source>
</evidence>
<evidence type="ECO:0000256" key="13">
    <source>
        <dbReference type="ARBA" id="ARBA00051245"/>
    </source>
</evidence>
<dbReference type="PANTHER" id="PTHR32309">
    <property type="entry name" value="TYROSINE-PROTEIN KINASE"/>
    <property type="match status" value="1"/>
</dbReference>
<gene>
    <name evidence="15" type="ORF">RU86_GL000251</name>
</gene>
<dbReference type="FunFam" id="3.40.50.300:FF:000527">
    <property type="entry name" value="Tyrosine-protein kinase etk"/>
    <property type="match status" value="1"/>
</dbReference>
<evidence type="ECO:0000256" key="6">
    <source>
        <dbReference type="ARBA" id="ARBA00022741"/>
    </source>
</evidence>
<dbReference type="NCBIfam" id="TIGR01007">
    <property type="entry name" value="eps_fam"/>
    <property type="match status" value="1"/>
</dbReference>
<evidence type="ECO:0000313" key="16">
    <source>
        <dbReference type="Proteomes" id="UP000218282"/>
    </source>
</evidence>
<keyword evidence="6" id="KW-0547">Nucleotide-binding</keyword>
<dbReference type="InterPro" id="IPR027417">
    <property type="entry name" value="P-loop_NTPase"/>
</dbReference>
<dbReference type="InterPro" id="IPR050445">
    <property type="entry name" value="Bact_polysacc_biosynth/exp"/>
</dbReference>
<dbReference type="CDD" id="cd05387">
    <property type="entry name" value="BY-kinase"/>
    <property type="match status" value="1"/>
</dbReference>
<dbReference type="Proteomes" id="UP000218282">
    <property type="component" value="Unassembled WGS sequence"/>
</dbReference>
<dbReference type="GO" id="GO:0042802">
    <property type="term" value="F:identical protein binding"/>
    <property type="evidence" value="ECO:0007669"/>
    <property type="project" value="UniProtKB-ARBA"/>
</dbReference>
<name>A0A2A5RZC1_9LACT</name>
<dbReference type="EC" id="2.7.10.2" evidence="3"/>
<evidence type="ECO:0000256" key="10">
    <source>
        <dbReference type="ARBA" id="ARBA00023137"/>
    </source>
</evidence>
<keyword evidence="9" id="KW-0972">Capsule biogenesis/degradation</keyword>
<feature type="domain" description="AAA" evidence="14">
    <location>
        <begin position="56"/>
        <end position="190"/>
    </location>
</feature>
<dbReference type="GO" id="GO:0045227">
    <property type="term" value="P:capsule polysaccharide biosynthetic process"/>
    <property type="evidence" value="ECO:0007669"/>
    <property type="project" value="UniProtKB-UniPathway"/>
</dbReference>
<dbReference type="GO" id="GO:0005524">
    <property type="term" value="F:ATP binding"/>
    <property type="evidence" value="ECO:0007669"/>
    <property type="project" value="UniProtKB-KW"/>
</dbReference>
<keyword evidence="5" id="KW-0808">Transferase</keyword>
<comment type="caution">
    <text evidence="15">The sequence shown here is derived from an EMBL/GenBank/DDBJ whole genome shotgun (WGS) entry which is preliminary data.</text>
</comment>
<dbReference type="UniPathway" id="UPA00934"/>
<dbReference type="SUPFAM" id="SSF52540">
    <property type="entry name" value="P-loop containing nucleoside triphosphate hydrolases"/>
    <property type="match status" value="1"/>
</dbReference>
<dbReference type="AlphaFoldDB" id="A0A2A5RZC1"/>
<dbReference type="GO" id="GO:0004715">
    <property type="term" value="F:non-membrane spanning protein tyrosine kinase activity"/>
    <property type="evidence" value="ECO:0007669"/>
    <property type="project" value="UniProtKB-EC"/>
</dbReference>
<dbReference type="Gene3D" id="3.40.50.300">
    <property type="entry name" value="P-loop containing nucleotide triphosphate hydrolases"/>
    <property type="match status" value="1"/>
</dbReference>
<comment type="similarity">
    <text evidence="2">Belongs to the CpsD/CapB family.</text>
</comment>
<evidence type="ECO:0000256" key="5">
    <source>
        <dbReference type="ARBA" id="ARBA00022679"/>
    </source>
</evidence>
<keyword evidence="11" id="KW-0270">Exopolysaccharide synthesis</keyword>
<evidence type="ECO:0000256" key="7">
    <source>
        <dbReference type="ARBA" id="ARBA00022777"/>
    </source>
</evidence>
<comment type="pathway">
    <text evidence="1">Capsule biogenesis; capsule polysaccharide biosynthesis.</text>
</comment>
<dbReference type="PANTHER" id="PTHR32309:SF13">
    <property type="entry name" value="FERRIC ENTEROBACTIN TRANSPORT PROTEIN FEPE"/>
    <property type="match status" value="1"/>
</dbReference>
<keyword evidence="10" id="KW-0829">Tyrosine-protein kinase</keyword>
<evidence type="ECO:0000256" key="12">
    <source>
        <dbReference type="ARBA" id="ARBA00024964"/>
    </source>
</evidence>
<keyword evidence="7" id="KW-0418">Kinase</keyword>
<dbReference type="GO" id="GO:0005886">
    <property type="term" value="C:plasma membrane"/>
    <property type="evidence" value="ECO:0007669"/>
    <property type="project" value="TreeGrafter"/>
</dbReference>
<sequence length="231" mass="25116">MSKIQKDVDNNRAIITSVNPQSPISEQYRTIRTTVEFKMADQGIKSFLVTSSEASAGKSTTVANLAVAFAQQGKKVLVIDGDLRKPTVNRTFKVQNRVGLTNVLMNQSSIQDVLQRTRVSENLTVITSGPIPPNPSELLGSNAMKQLLDAVTGHFDLVLVDTPPLSAVTDAQILTSYLGGVVIVVHANQTKKDDLFKTKKLLEQVNANILGVVLHGTEPNDSASYYYYGVE</sequence>
<evidence type="ECO:0000256" key="3">
    <source>
        <dbReference type="ARBA" id="ARBA00011903"/>
    </source>
</evidence>
<evidence type="ECO:0000259" key="14">
    <source>
        <dbReference type="Pfam" id="PF13614"/>
    </source>
</evidence>
<dbReference type="Pfam" id="PF13614">
    <property type="entry name" value="AAA_31"/>
    <property type="match status" value="1"/>
</dbReference>
<protein>
    <recommendedName>
        <fullName evidence="4">Tyrosine-protein kinase CpsD</fullName>
        <ecNumber evidence="3">2.7.10.2</ecNumber>
    </recommendedName>
</protein>
<evidence type="ECO:0000256" key="9">
    <source>
        <dbReference type="ARBA" id="ARBA00022903"/>
    </source>
</evidence>
<keyword evidence="8" id="KW-0067">ATP-binding</keyword>
<reference evidence="15 16" key="1">
    <citation type="submission" date="2014-12" db="EMBL/GenBank/DDBJ databases">
        <title>Draft genome sequences of 10 type strains of Lactococcus.</title>
        <authorList>
            <person name="Sun Z."/>
            <person name="Zhong Z."/>
            <person name="Liu W."/>
            <person name="Zhang W."/>
            <person name="Zhang H."/>
        </authorList>
    </citation>
    <scope>NUCLEOTIDE SEQUENCE [LARGE SCALE GENOMIC DNA]</scope>
    <source>
        <strain evidence="15 16">DSM 6634</strain>
    </source>
</reference>
<evidence type="ECO:0000256" key="1">
    <source>
        <dbReference type="ARBA" id="ARBA00005132"/>
    </source>
</evidence>
<keyword evidence="16" id="KW-1185">Reference proteome</keyword>
<organism evidence="15 16">
    <name type="scientific">Pseudolactococcus piscium</name>
    <dbReference type="NCBI Taxonomy" id="1364"/>
    <lineage>
        <taxon>Bacteria</taxon>
        <taxon>Bacillati</taxon>
        <taxon>Bacillota</taxon>
        <taxon>Bacilli</taxon>
        <taxon>Lactobacillales</taxon>
        <taxon>Streptococcaceae</taxon>
        <taxon>Pseudolactococcus</taxon>
    </lineage>
</organism>
<dbReference type="EMBL" id="JXJW01000010">
    <property type="protein sequence ID" value="PCS06592.1"/>
    <property type="molecule type" value="Genomic_DNA"/>
</dbReference>
<comment type="function">
    <text evidence="12">Involved in the regulation of capsular polysaccharide biosynthesis. Autophosphorylation of CpsD attenuates its activity and reduces the level of encapsulation. May be part of a complex that directs the coordinated polymerization and export to the cell surface of the capsular polysaccharide.</text>
</comment>
<evidence type="ECO:0000256" key="2">
    <source>
        <dbReference type="ARBA" id="ARBA00007316"/>
    </source>
</evidence>
<dbReference type="InterPro" id="IPR005702">
    <property type="entry name" value="Wzc-like_C"/>
</dbReference>
<comment type="catalytic activity">
    <reaction evidence="13">
        <text>L-tyrosyl-[protein] + ATP = O-phospho-L-tyrosyl-[protein] + ADP + H(+)</text>
        <dbReference type="Rhea" id="RHEA:10596"/>
        <dbReference type="Rhea" id="RHEA-COMP:10136"/>
        <dbReference type="Rhea" id="RHEA-COMP:20101"/>
        <dbReference type="ChEBI" id="CHEBI:15378"/>
        <dbReference type="ChEBI" id="CHEBI:30616"/>
        <dbReference type="ChEBI" id="CHEBI:46858"/>
        <dbReference type="ChEBI" id="CHEBI:61978"/>
        <dbReference type="ChEBI" id="CHEBI:456216"/>
        <dbReference type="EC" id="2.7.10.2"/>
    </reaction>
</comment>
<accession>A0A2A5RZC1</accession>
<evidence type="ECO:0000256" key="4">
    <source>
        <dbReference type="ARBA" id="ARBA00019200"/>
    </source>
</evidence>
<proteinExistence type="inferred from homology"/>
<dbReference type="RefSeq" id="WP_096814518.1">
    <property type="nucleotide sequence ID" value="NZ_JXJW01000010.1"/>
</dbReference>